<gene>
    <name evidence="1" type="ORF">EZS27_003753</name>
</gene>
<evidence type="ECO:0000313" key="1">
    <source>
        <dbReference type="EMBL" id="KAA6348775.1"/>
    </source>
</evidence>
<proteinExistence type="predicted"/>
<accession>A0A5J4SUB6</accession>
<comment type="caution">
    <text evidence="1">The sequence shown here is derived from an EMBL/GenBank/DDBJ whole genome shotgun (WGS) entry which is preliminary data.</text>
</comment>
<organism evidence="1">
    <name type="scientific">termite gut metagenome</name>
    <dbReference type="NCBI Taxonomy" id="433724"/>
    <lineage>
        <taxon>unclassified sequences</taxon>
        <taxon>metagenomes</taxon>
        <taxon>organismal metagenomes</taxon>
    </lineage>
</organism>
<protein>
    <submittedName>
        <fullName evidence="1">Uncharacterized protein</fullName>
    </submittedName>
</protein>
<name>A0A5J4SUB6_9ZZZZ</name>
<dbReference type="EMBL" id="SNRY01000060">
    <property type="protein sequence ID" value="KAA6348775.1"/>
    <property type="molecule type" value="Genomic_DNA"/>
</dbReference>
<sequence length="252" mass="29808">METIKSTVKKLVQITSSKLEQVNVLQEINTLFLTQYMLEIDTNFQLYPIEVEAYYYNEMNFRDTCVHQNELQKNFDKLYFHRAGQKKDSAFLYDKGGVDVCLSEEENCFFGILIRSAWINNEEKPICGPGLLTRRIVEHICNDHTITKITEKEATEIRKLEDKSIIINAQNDKRKKEPIFESTRFNIKADKEYSPYKLRSLIELKEPNHKFKEKEKVVISYFEDHKEIEVTFEKIKALLGYKAKVVFDHFNK</sequence>
<dbReference type="AlphaFoldDB" id="A0A5J4SUB6"/>
<reference evidence="1" key="1">
    <citation type="submission" date="2019-03" db="EMBL/GenBank/DDBJ databases">
        <title>Single cell metagenomics reveals metabolic interactions within the superorganism composed of flagellate Streblomastix strix and complex community of Bacteroidetes bacteria on its surface.</title>
        <authorList>
            <person name="Treitli S.C."/>
            <person name="Kolisko M."/>
            <person name="Husnik F."/>
            <person name="Keeling P."/>
            <person name="Hampl V."/>
        </authorList>
    </citation>
    <scope>NUCLEOTIDE SEQUENCE</scope>
    <source>
        <strain evidence="1">STM</strain>
    </source>
</reference>